<dbReference type="EMBL" id="MU865942">
    <property type="protein sequence ID" value="KAK4448639.1"/>
    <property type="molecule type" value="Genomic_DNA"/>
</dbReference>
<keyword evidence="2" id="KW-0813">Transport</keyword>
<feature type="domain" description="Major facilitator superfamily (MFS) profile" evidence="8">
    <location>
        <begin position="51"/>
        <end position="502"/>
    </location>
</feature>
<keyword evidence="3 7" id="KW-0812">Transmembrane</keyword>
<evidence type="ECO:0000256" key="3">
    <source>
        <dbReference type="ARBA" id="ARBA00022692"/>
    </source>
</evidence>
<sequence>MTKAEDHDRQCARNLSLHRAGPSRPRGDGPQPHLHMHERQQQQHRVSASRNFFLIACICIAEPFSSVLLLPFIYFMVRDFGYAEADIGFHAGLIMATWLSTHVTRKSELMKHPTASAFFVVQIFSTPAWCAISDRLGRKPCMIFGLLGTAVMMVLFGLSSSLAWAVVTRALCGLLNGNLAIARTVVGELSAATGVDKGRAFSLFGFCVATGWMLGPFIGGSLASPSQNLGFRGPWNISSALLLDETVGLASGSTGPDSRRARHSPLGNDERRPLLASGTPSLSPERIDAGPHFFRNIQILALVSSVFFFIHIISFDELYALFAASSSEDGIGLSFQSPQIALSLSFAGPAMIIALLAFPSLHRDFGSVPLYICSGILFVWLYPLFSLLPALDDAVDGSTVLWVVLVTMIMLRYAAMVIGLASLQVLINDTAHPRQRAFINGLAQSVGSFSRAVGPSLGGSVWSWSLKSRMGFPLDFHAMFLLLSLLGAAQIATSVWIPKQEEIERVRKAWEWDSD</sequence>
<dbReference type="GO" id="GO:0016020">
    <property type="term" value="C:membrane"/>
    <property type="evidence" value="ECO:0007669"/>
    <property type="project" value="UniProtKB-SubCell"/>
</dbReference>
<evidence type="ECO:0000313" key="9">
    <source>
        <dbReference type="EMBL" id="KAK4448639.1"/>
    </source>
</evidence>
<comment type="caution">
    <text evidence="9">The sequence shown here is derived from an EMBL/GenBank/DDBJ whole genome shotgun (WGS) entry which is preliminary data.</text>
</comment>
<organism evidence="9 10">
    <name type="scientific">Podospora aff. communis PSN243</name>
    <dbReference type="NCBI Taxonomy" id="3040156"/>
    <lineage>
        <taxon>Eukaryota</taxon>
        <taxon>Fungi</taxon>
        <taxon>Dikarya</taxon>
        <taxon>Ascomycota</taxon>
        <taxon>Pezizomycotina</taxon>
        <taxon>Sordariomycetes</taxon>
        <taxon>Sordariomycetidae</taxon>
        <taxon>Sordariales</taxon>
        <taxon>Podosporaceae</taxon>
        <taxon>Podospora</taxon>
    </lineage>
</organism>
<dbReference type="GO" id="GO:0022857">
    <property type="term" value="F:transmembrane transporter activity"/>
    <property type="evidence" value="ECO:0007669"/>
    <property type="project" value="InterPro"/>
</dbReference>
<dbReference type="Proteomes" id="UP001321760">
    <property type="component" value="Unassembled WGS sequence"/>
</dbReference>
<reference evidence="9" key="2">
    <citation type="submission" date="2023-05" db="EMBL/GenBank/DDBJ databases">
        <authorList>
            <consortium name="Lawrence Berkeley National Laboratory"/>
            <person name="Steindorff A."/>
            <person name="Hensen N."/>
            <person name="Bonometti L."/>
            <person name="Westerberg I."/>
            <person name="Brannstrom I.O."/>
            <person name="Guillou S."/>
            <person name="Cros-Aarteil S."/>
            <person name="Calhoun S."/>
            <person name="Haridas S."/>
            <person name="Kuo A."/>
            <person name="Mondo S."/>
            <person name="Pangilinan J."/>
            <person name="Riley R."/>
            <person name="Labutti K."/>
            <person name="Andreopoulos B."/>
            <person name="Lipzen A."/>
            <person name="Chen C."/>
            <person name="Yanf M."/>
            <person name="Daum C."/>
            <person name="Ng V."/>
            <person name="Clum A."/>
            <person name="Ohm R."/>
            <person name="Martin F."/>
            <person name="Silar P."/>
            <person name="Natvig D."/>
            <person name="Lalanne C."/>
            <person name="Gautier V."/>
            <person name="Ament-Velasquez S.L."/>
            <person name="Kruys A."/>
            <person name="Hutchinson M.I."/>
            <person name="Powell A.J."/>
            <person name="Barry K."/>
            <person name="Miller A.N."/>
            <person name="Grigoriev I.V."/>
            <person name="Debuchy R."/>
            <person name="Gladieux P."/>
            <person name="Thoren M.H."/>
            <person name="Johannesson H."/>
        </authorList>
    </citation>
    <scope>NUCLEOTIDE SEQUENCE</scope>
    <source>
        <strain evidence="9">PSN243</strain>
    </source>
</reference>
<reference evidence="9" key="1">
    <citation type="journal article" date="2023" name="Mol. Phylogenet. Evol.">
        <title>Genome-scale phylogeny and comparative genomics of the fungal order Sordariales.</title>
        <authorList>
            <person name="Hensen N."/>
            <person name="Bonometti L."/>
            <person name="Westerberg I."/>
            <person name="Brannstrom I.O."/>
            <person name="Guillou S."/>
            <person name="Cros-Aarteil S."/>
            <person name="Calhoun S."/>
            <person name="Haridas S."/>
            <person name="Kuo A."/>
            <person name="Mondo S."/>
            <person name="Pangilinan J."/>
            <person name="Riley R."/>
            <person name="LaButti K."/>
            <person name="Andreopoulos B."/>
            <person name="Lipzen A."/>
            <person name="Chen C."/>
            <person name="Yan M."/>
            <person name="Daum C."/>
            <person name="Ng V."/>
            <person name="Clum A."/>
            <person name="Steindorff A."/>
            <person name="Ohm R.A."/>
            <person name="Martin F."/>
            <person name="Silar P."/>
            <person name="Natvig D.O."/>
            <person name="Lalanne C."/>
            <person name="Gautier V."/>
            <person name="Ament-Velasquez S.L."/>
            <person name="Kruys A."/>
            <person name="Hutchinson M.I."/>
            <person name="Powell A.J."/>
            <person name="Barry K."/>
            <person name="Miller A.N."/>
            <person name="Grigoriev I.V."/>
            <person name="Debuchy R."/>
            <person name="Gladieux P."/>
            <person name="Hiltunen Thoren M."/>
            <person name="Johannesson H."/>
        </authorList>
    </citation>
    <scope>NUCLEOTIDE SEQUENCE</scope>
    <source>
        <strain evidence="9">PSN243</strain>
    </source>
</reference>
<name>A0AAV9GIP1_9PEZI</name>
<dbReference type="InterPro" id="IPR020846">
    <property type="entry name" value="MFS_dom"/>
</dbReference>
<feature type="transmembrane region" description="Helical" evidence="7">
    <location>
        <begin position="340"/>
        <end position="358"/>
    </location>
</feature>
<dbReference type="Gene3D" id="1.20.1250.20">
    <property type="entry name" value="MFS general substrate transporter like domains"/>
    <property type="match status" value="1"/>
</dbReference>
<evidence type="ECO:0000256" key="6">
    <source>
        <dbReference type="SAM" id="MobiDB-lite"/>
    </source>
</evidence>
<feature type="transmembrane region" description="Helical" evidence="7">
    <location>
        <begin position="438"/>
        <end position="464"/>
    </location>
</feature>
<dbReference type="SUPFAM" id="SSF103473">
    <property type="entry name" value="MFS general substrate transporter"/>
    <property type="match status" value="1"/>
</dbReference>
<evidence type="ECO:0000256" key="2">
    <source>
        <dbReference type="ARBA" id="ARBA00022448"/>
    </source>
</evidence>
<evidence type="ECO:0000256" key="4">
    <source>
        <dbReference type="ARBA" id="ARBA00022989"/>
    </source>
</evidence>
<dbReference type="PROSITE" id="PS50850">
    <property type="entry name" value="MFS"/>
    <property type="match status" value="1"/>
</dbReference>
<feature type="transmembrane region" description="Helical" evidence="7">
    <location>
        <begin position="143"/>
        <end position="167"/>
    </location>
</feature>
<keyword evidence="4 7" id="KW-1133">Transmembrane helix</keyword>
<feature type="transmembrane region" description="Helical" evidence="7">
    <location>
        <begin position="476"/>
        <end position="497"/>
    </location>
</feature>
<dbReference type="InterPro" id="IPR036259">
    <property type="entry name" value="MFS_trans_sf"/>
</dbReference>
<feature type="transmembrane region" description="Helical" evidence="7">
    <location>
        <begin position="299"/>
        <end position="320"/>
    </location>
</feature>
<dbReference type="AlphaFoldDB" id="A0AAV9GIP1"/>
<feature type="region of interest" description="Disordered" evidence="6">
    <location>
        <begin position="250"/>
        <end position="281"/>
    </location>
</feature>
<feature type="transmembrane region" description="Helical" evidence="7">
    <location>
        <begin position="400"/>
        <end position="426"/>
    </location>
</feature>
<feature type="transmembrane region" description="Helical" evidence="7">
    <location>
        <begin position="52"/>
        <end position="75"/>
    </location>
</feature>
<feature type="compositionally biased region" description="Basic and acidic residues" evidence="6">
    <location>
        <begin position="1"/>
        <end position="11"/>
    </location>
</feature>
<keyword evidence="5 7" id="KW-0472">Membrane</keyword>
<dbReference type="InterPro" id="IPR011701">
    <property type="entry name" value="MFS"/>
</dbReference>
<keyword evidence="10" id="KW-1185">Reference proteome</keyword>
<accession>A0AAV9GIP1</accession>
<protein>
    <submittedName>
        <fullName evidence="9">Peptide/nitrate transporter-like protein</fullName>
    </submittedName>
</protein>
<feature type="transmembrane region" description="Helical" evidence="7">
    <location>
        <begin position="200"/>
        <end position="223"/>
    </location>
</feature>
<evidence type="ECO:0000256" key="7">
    <source>
        <dbReference type="SAM" id="Phobius"/>
    </source>
</evidence>
<evidence type="ECO:0000256" key="1">
    <source>
        <dbReference type="ARBA" id="ARBA00004141"/>
    </source>
</evidence>
<dbReference type="PANTHER" id="PTHR23504:SF15">
    <property type="entry name" value="MAJOR FACILITATOR SUPERFAMILY (MFS) PROFILE DOMAIN-CONTAINING PROTEIN"/>
    <property type="match status" value="1"/>
</dbReference>
<dbReference type="Pfam" id="PF07690">
    <property type="entry name" value="MFS_1"/>
    <property type="match status" value="1"/>
</dbReference>
<dbReference type="PANTHER" id="PTHR23504">
    <property type="entry name" value="MAJOR FACILITATOR SUPERFAMILY DOMAIN-CONTAINING PROTEIN 10"/>
    <property type="match status" value="1"/>
</dbReference>
<evidence type="ECO:0000313" key="10">
    <source>
        <dbReference type="Proteomes" id="UP001321760"/>
    </source>
</evidence>
<evidence type="ECO:0000256" key="5">
    <source>
        <dbReference type="ARBA" id="ARBA00023136"/>
    </source>
</evidence>
<feature type="transmembrane region" description="Helical" evidence="7">
    <location>
        <begin position="370"/>
        <end position="388"/>
    </location>
</feature>
<gene>
    <name evidence="9" type="ORF">QBC34DRAFT_495300</name>
</gene>
<feature type="region of interest" description="Disordered" evidence="6">
    <location>
        <begin position="1"/>
        <end position="41"/>
    </location>
</feature>
<evidence type="ECO:0000259" key="8">
    <source>
        <dbReference type="PROSITE" id="PS50850"/>
    </source>
</evidence>
<proteinExistence type="predicted"/>
<comment type="subcellular location">
    <subcellularLocation>
        <location evidence="1">Membrane</location>
        <topology evidence="1">Multi-pass membrane protein</topology>
    </subcellularLocation>
</comment>